<dbReference type="Pfam" id="PF04717">
    <property type="entry name" value="Phage_base_V"/>
    <property type="match status" value="1"/>
</dbReference>
<dbReference type="Proteomes" id="UP001365405">
    <property type="component" value="Unassembled WGS sequence"/>
</dbReference>
<keyword evidence="3" id="KW-1185">Reference proteome</keyword>
<comment type="caution">
    <text evidence="2">The sequence shown here is derived from an EMBL/GenBank/DDBJ whole genome shotgun (WGS) entry which is preliminary data.</text>
</comment>
<dbReference type="InterPro" id="IPR037026">
    <property type="entry name" value="Vgr_OB-fold_dom_sf"/>
</dbReference>
<sequence length="546" mass="57267">MSAISVEIRSEGQPIDSTLSLLSIDIRRELNRVPSAQLVFVDGDLPQRKFPVSDSDSFAVGALVSIAAGYVGGTPAHTRLFEGVVVRHTVEAGPQGSTLSVELRDKAVRLTQLRRSTLFEQMKDSDVFKKLVGAAGLKTGEVQDTVMVHPALVQHQCSDWDFLLTRAEAMGRVVLVKDGALSLRAPAAAGQAVLQAQLGLDSVYTVELELDGLAAQVGASATSLDMHKLSTGQVKGKAPPALAPGKSRSAAMAAKLFNAQPVLTAAASLENAELDAWSSAALMRAELATVRGRVSLQGTAKAELLAGVALDGVGQRFAGTLPITGLAHRIADGDWRTDLQLGLPARPHHLAEALAAPPAAGLHPPATGLSLAVVAAVHEDPDKSWRVKIQPAGLPGPPMGLWARLALPSAGKGRGWYLRPEVNDLVVVGYLGDDPRQPVVLGCLHSANAAPPQALTDDSGKNALSGFVTRSGLSLVLDDEKKTLQIKTPGGHQVLLDDQDKAIQLKDSHGNELVLDQNGVRIKSTKDLTLEASGNVAIQGSAIDLK</sequence>
<accession>A0ABU9CDT6</accession>
<dbReference type="NCBIfam" id="TIGR01646">
    <property type="entry name" value="vgr_GE"/>
    <property type="match status" value="1"/>
</dbReference>
<protein>
    <submittedName>
        <fullName evidence="2">Type VI secretion system tip protein VgrG</fullName>
    </submittedName>
</protein>
<reference evidence="2 3" key="1">
    <citation type="submission" date="2024-04" db="EMBL/GenBank/DDBJ databases">
        <title>Novel species of the genus Ideonella isolated from streams.</title>
        <authorList>
            <person name="Lu H."/>
        </authorList>
    </citation>
    <scope>NUCLEOTIDE SEQUENCE [LARGE SCALE GENOMIC DNA]</scope>
    <source>
        <strain evidence="2 3">DXS22W</strain>
    </source>
</reference>
<dbReference type="InterPro" id="IPR006533">
    <property type="entry name" value="T6SS_Vgr_RhsGE"/>
</dbReference>
<dbReference type="SUPFAM" id="SSF69255">
    <property type="entry name" value="gp5 N-terminal domain-like"/>
    <property type="match status" value="1"/>
</dbReference>
<evidence type="ECO:0000313" key="3">
    <source>
        <dbReference type="Proteomes" id="UP001365405"/>
    </source>
</evidence>
<organism evidence="2 3">
    <name type="scientific">Pseudaquabacterium inlustre</name>
    <dbReference type="NCBI Taxonomy" id="2984192"/>
    <lineage>
        <taxon>Bacteria</taxon>
        <taxon>Pseudomonadati</taxon>
        <taxon>Pseudomonadota</taxon>
        <taxon>Betaproteobacteria</taxon>
        <taxon>Burkholderiales</taxon>
        <taxon>Sphaerotilaceae</taxon>
        <taxon>Pseudaquabacterium</taxon>
    </lineage>
</organism>
<dbReference type="RefSeq" id="WP_341408412.1">
    <property type="nucleotide sequence ID" value="NZ_JBBUTH010000001.1"/>
</dbReference>
<dbReference type="EMBL" id="JBBUTH010000001">
    <property type="protein sequence ID" value="MEK8048737.1"/>
    <property type="molecule type" value="Genomic_DNA"/>
</dbReference>
<evidence type="ECO:0000259" key="1">
    <source>
        <dbReference type="Pfam" id="PF04717"/>
    </source>
</evidence>
<dbReference type="InterPro" id="IPR006531">
    <property type="entry name" value="Gp5/Vgr_OB"/>
</dbReference>
<feature type="domain" description="Gp5/Type VI secretion system Vgr protein OB-fold" evidence="1">
    <location>
        <begin position="372"/>
        <end position="445"/>
    </location>
</feature>
<evidence type="ECO:0000313" key="2">
    <source>
        <dbReference type="EMBL" id="MEK8048737.1"/>
    </source>
</evidence>
<name>A0ABU9CDT6_9BURK</name>
<dbReference type="SUPFAM" id="SSF69279">
    <property type="entry name" value="Phage tail proteins"/>
    <property type="match status" value="1"/>
</dbReference>
<gene>
    <name evidence="2" type="primary">vgrG</name>
    <name evidence="2" type="ORF">AACH10_00630</name>
</gene>
<dbReference type="Gene3D" id="2.40.50.230">
    <property type="entry name" value="Gp5 N-terminal domain"/>
    <property type="match status" value="1"/>
</dbReference>
<proteinExistence type="predicted"/>